<dbReference type="EMBL" id="OC857468">
    <property type="protein sequence ID" value="CAD7625221.1"/>
    <property type="molecule type" value="Genomic_DNA"/>
</dbReference>
<comment type="subcellular location">
    <subcellularLocation>
        <location evidence="1">Cell membrane</location>
        <topology evidence="1">Multi-pass membrane protein</topology>
    </subcellularLocation>
</comment>
<dbReference type="Gene3D" id="1.20.1730.10">
    <property type="entry name" value="Sodium/glucose cotransporter"/>
    <property type="match status" value="2"/>
</dbReference>
<feature type="transmembrane region" description="Helical" evidence="12">
    <location>
        <begin position="247"/>
        <end position="270"/>
    </location>
</feature>
<organism evidence="13">
    <name type="scientific">Medioppia subpectinata</name>
    <dbReference type="NCBI Taxonomy" id="1979941"/>
    <lineage>
        <taxon>Eukaryota</taxon>
        <taxon>Metazoa</taxon>
        <taxon>Ecdysozoa</taxon>
        <taxon>Arthropoda</taxon>
        <taxon>Chelicerata</taxon>
        <taxon>Arachnida</taxon>
        <taxon>Acari</taxon>
        <taxon>Acariformes</taxon>
        <taxon>Sarcoptiformes</taxon>
        <taxon>Oribatida</taxon>
        <taxon>Brachypylina</taxon>
        <taxon>Oppioidea</taxon>
        <taxon>Oppiidae</taxon>
        <taxon>Medioppia</taxon>
    </lineage>
</organism>
<evidence type="ECO:0008006" key="15">
    <source>
        <dbReference type="Google" id="ProtNLM"/>
    </source>
</evidence>
<feature type="transmembrane region" description="Helical" evidence="12">
    <location>
        <begin position="50"/>
        <end position="70"/>
    </location>
</feature>
<dbReference type="GO" id="GO:0015293">
    <property type="term" value="F:symporter activity"/>
    <property type="evidence" value="ECO:0007669"/>
    <property type="project" value="TreeGrafter"/>
</dbReference>
<dbReference type="PROSITE" id="PS50283">
    <property type="entry name" value="NA_SOLUT_SYMP_3"/>
    <property type="match status" value="2"/>
</dbReference>
<evidence type="ECO:0000256" key="9">
    <source>
        <dbReference type="ARBA" id="ARBA00023136"/>
    </source>
</evidence>
<reference evidence="13" key="1">
    <citation type="submission" date="2020-11" db="EMBL/GenBank/DDBJ databases">
        <authorList>
            <person name="Tran Van P."/>
        </authorList>
    </citation>
    <scope>NUCLEOTIDE SEQUENCE</scope>
</reference>
<evidence type="ECO:0000256" key="10">
    <source>
        <dbReference type="ARBA" id="ARBA00023201"/>
    </source>
</evidence>
<evidence type="ECO:0000256" key="3">
    <source>
        <dbReference type="ARBA" id="ARBA00022448"/>
    </source>
</evidence>
<proteinExistence type="inferred from homology"/>
<dbReference type="Proteomes" id="UP000759131">
    <property type="component" value="Unassembled WGS sequence"/>
</dbReference>
<dbReference type="EMBL" id="CAJPIZ010002893">
    <property type="protein sequence ID" value="CAG2105651.1"/>
    <property type="molecule type" value="Genomic_DNA"/>
</dbReference>
<name>A0A7R9KLW9_9ACAR</name>
<dbReference type="PANTHER" id="PTHR42985:SF40">
    <property type="entry name" value="LD47995P-RELATED"/>
    <property type="match status" value="1"/>
</dbReference>
<evidence type="ECO:0000256" key="7">
    <source>
        <dbReference type="ARBA" id="ARBA00023053"/>
    </source>
</evidence>
<keyword evidence="14" id="KW-1185">Reference proteome</keyword>
<evidence type="ECO:0000256" key="8">
    <source>
        <dbReference type="ARBA" id="ARBA00023065"/>
    </source>
</evidence>
<evidence type="ECO:0000256" key="6">
    <source>
        <dbReference type="ARBA" id="ARBA00022989"/>
    </source>
</evidence>
<dbReference type="Pfam" id="PF00474">
    <property type="entry name" value="SSF"/>
    <property type="match status" value="2"/>
</dbReference>
<feature type="transmembrane region" description="Helical" evidence="12">
    <location>
        <begin position="149"/>
        <end position="166"/>
    </location>
</feature>
<keyword evidence="3" id="KW-0813">Transport</keyword>
<keyword evidence="4" id="KW-1003">Cell membrane</keyword>
<feature type="transmembrane region" description="Helical" evidence="12">
    <location>
        <begin position="12"/>
        <end position="30"/>
    </location>
</feature>
<evidence type="ECO:0000313" key="14">
    <source>
        <dbReference type="Proteomes" id="UP000759131"/>
    </source>
</evidence>
<evidence type="ECO:0000256" key="1">
    <source>
        <dbReference type="ARBA" id="ARBA00004651"/>
    </source>
</evidence>
<keyword evidence="7" id="KW-0915">Sodium</keyword>
<evidence type="ECO:0000256" key="2">
    <source>
        <dbReference type="ARBA" id="ARBA00006434"/>
    </source>
</evidence>
<feature type="transmembrane region" description="Helical" evidence="12">
    <location>
        <begin position="82"/>
        <end position="104"/>
    </location>
</feature>
<dbReference type="InterPro" id="IPR051163">
    <property type="entry name" value="Sodium:Solute_Symporter_SSF"/>
</dbReference>
<keyword evidence="5 12" id="KW-0812">Transmembrane</keyword>
<feature type="transmembrane region" description="Helical" evidence="12">
    <location>
        <begin position="316"/>
        <end position="335"/>
    </location>
</feature>
<dbReference type="OrthoDB" id="6358884at2759"/>
<dbReference type="AlphaFoldDB" id="A0A7R9KLW9"/>
<gene>
    <name evidence="13" type="ORF">OSB1V03_LOCUS5656</name>
</gene>
<evidence type="ECO:0000256" key="11">
    <source>
        <dbReference type="RuleBase" id="RU362091"/>
    </source>
</evidence>
<feature type="transmembrane region" description="Helical" evidence="12">
    <location>
        <begin position="187"/>
        <end position="210"/>
    </location>
</feature>
<dbReference type="InterPro" id="IPR001734">
    <property type="entry name" value="Na/solute_symporter"/>
</dbReference>
<keyword evidence="9 12" id="KW-0472">Membrane</keyword>
<sequence length="388" mass="43003">MLDTNFSIIDYLVFSSLLIASSLIGVYFWFKSRKNGTNDEFLTGNRRLSLFPTTLSLIASFMSTNTLLGLPAEVYQVGTQISMQIISMVITIVLTAEVFMPVYYDLGFVSVNEGLVELGGFGRIWEINEMGGRLKFFNMQFDIYNHNNLFNVVLGTTLIWCSSYCVSQTQVQRYCNMGSKRNAKLSLYTNLPGLIILCLMATFSGMIIYAKYHACDPVTLGLINRHDQLMPYYVMDTLSKYPGVPGLFVACVFSGSLSTLSSGFNSLAAITWEDLLKDRIKVKSEAQALNITKFIAMSYGLLSIGFSFVVGNAGTVMQASMALTGAMRIITWIYMRFRCVGNTSDRIAGNPAAKGLIDHNYRQLSSSGINGCIEPILSPSHLFILTLI</sequence>
<keyword evidence="6 12" id="KW-1133">Transmembrane helix</keyword>
<keyword evidence="8" id="KW-0406">Ion transport</keyword>
<evidence type="ECO:0000256" key="12">
    <source>
        <dbReference type="SAM" id="Phobius"/>
    </source>
</evidence>
<protein>
    <recommendedName>
        <fullName evidence="15">Sodium-coupled monocarboxylate transporter 1</fullName>
    </recommendedName>
</protein>
<evidence type="ECO:0000313" key="13">
    <source>
        <dbReference type="EMBL" id="CAD7625221.1"/>
    </source>
</evidence>
<evidence type="ECO:0000256" key="5">
    <source>
        <dbReference type="ARBA" id="ARBA00022692"/>
    </source>
</evidence>
<feature type="transmembrane region" description="Helical" evidence="12">
    <location>
        <begin position="291"/>
        <end position="310"/>
    </location>
</feature>
<dbReference type="PANTHER" id="PTHR42985">
    <property type="entry name" value="SODIUM-COUPLED MONOCARBOXYLATE TRANSPORTER"/>
    <property type="match status" value="1"/>
</dbReference>
<dbReference type="GO" id="GO:0005886">
    <property type="term" value="C:plasma membrane"/>
    <property type="evidence" value="ECO:0007669"/>
    <property type="project" value="UniProtKB-SubCell"/>
</dbReference>
<dbReference type="InterPro" id="IPR038377">
    <property type="entry name" value="Na/Glc_symporter_sf"/>
</dbReference>
<comment type="similarity">
    <text evidence="2 11">Belongs to the sodium:solute symporter (SSF) (TC 2.A.21) family.</text>
</comment>
<accession>A0A7R9KLW9</accession>
<keyword evidence="10" id="KW-0739">Sodium transport</keyword>
<dbReference type="GO" id="GO:0006814">
    <property type="term" value="P:sodium ion transport"/>
    <property type="evidence" value="ECO:0007669"/>
    <property type="project" value="UniProtKB-KW"/>
</dbReference>
<evidence type="ECO:0000256" key="4">
    <source>
        <dbReference type="ARBA" id="ARBA00022475"/>
    </source>
</evidence>